<reference evidence="1 2" key="1">
    <citation type="journal article" date="2013" name="Genome Announc.">
        <title>Complete Genome Sequence of Bacillus thuringiensis Serovar Israelensis Strain HD-789.</title>
        <authorList>
            <person name="Doggett N.A."/>
            <person name="Stubben C.J."/>
            <person name="Chertkov O."/>
            <person name="Bruce D.C."/>
            <person name="Detter J.C."/>
            <person name="Johnson S.L."/>
            <person name="Han C.S."/>
        </authorList>
    </citation>
    <scope>NUCLEOTIDE SEQUENCE [LARGE SCALE GENOMIC DNA]</scope>
    <source>
        <strain evidence="1 2">HD-789</strain>
    </source>
</reference>
<dbReference type="EMBL" id="CP003763">
    <property type="protein sequence ID" value="AFQ27222.1"/>
    <property type="molecule type" value="Genomic_DNA"/>
</dbReference>
<dbReference type="AlphaFoldDB" id="A0A9W3JPF8"/>
<organism evidence="1 2">
    <name type="scientific">Bacillus thuringiensis HD-789</name>
    <dbReference type="NCBI Taxonomy" id="1217737"/>
    <lineage>
        <taxon>Bacteria</taxon>
        <taxon>Bacillati</taxon>
        <taxon>Bacillota</taxon>
        <taxon>Bacilli</taxon>
        <taxon>Bacillales</taxon>
        <taxon>Bacillaceae</taxon>
        <taxon>Bacillus</taxon>
        <taxon>Bacillus cereus group</taxon>
    </lineage>
</organism>
<accession>A0A9W3JPF8</accession>
<evidence type="ECO:0000313" key="2">
    <source>
        <dbReference type="Proteomes" id="UP000005257"/>
    </source>
</evidence>
<dbReference type="Proteomes" id="UP000005257">
    <property type="component" value="Chromosome"/>
</dbReference>
<protein>
    <submittedName>
        <fullName evidence="1">Uncharacterized protein</fullName>
    </submittedName>
</protein>
<proteinExistence type="predicted"/>
<sequence>MSLLQTLLETINQEWSSQSTDVFGEVDNVLSIAYIAPVLAKYIESEGDKVPTEFEPNKFNSDKEGNYYTVEIKVCTDQDTLIEFYYE</sequence>
<dbReference type="KEGG" id="btn:BTF1_15235"/>
<name>A0A9W3JPF8_BACTU</name>
<dbReference type="RefSeq" id="WP_000055205.1">
    <property type="nucleotide sequence ID" value="NC_018508.1"/>
</dbReference>
<gene>
    <name evidence="1" type="ORF">BTF1_15235</name>
</gene>
<evidence type="ECO:0000313" key="1">
    <source>
        <dbReference type="EMBL" id="AFQ27222.1"/>
    </source>
</evidence>